<reference evidence="2" key="1">
    <citation type="submission" date="2017-01" db="EMBL/GenBank/DDBJ databases">
        <authorList>
            <person name="Varghese N."/>
            <person name="Submissions S."/>
        </authorList>
    </citation>
    <scope>NUCLEOTIDE SEQUENCE [LARGE SCALE GENOMIC DNA]</scope>
    <source>
        <strain evidence="2">ATCC 12950</strain>
    </source>
</reference>
<dbReference type="Gene3D" id="1.10.10.10">
    <property type="entry name" value="Winged helix-like DNA-binding domain superfamily/Winged helix DNA-binding domain"/>
    <property type="match status" value="1"/>
</dbReference>
<proteinExistence type="predicted"/>
<evidence type="ECO:0008006" key="3">
    <source>
        <dbReference type="Google" id="ProtNLM"/>
    </source>
</evidence>
<accession>A0A1N6YQ55</accession>
<dbReference type="Proteomes" id="UP000186096">
    <property type="component" value="Unassembled WGS sequence"/>
</dbReference>
<gene>
    <name evidence="1" type="ORF">SAMN05421833_106238</name>
</gene>
<dbReference type="AlphaFoldDB" id="A0A1N6YQ55"/>
<name>A0A1N6YQ55_9ACTN</name>
<dbReference type="InterPro" id="IPR036388">
    <property type="entry name" value="WH-like_DNA-bd_sf"/>
</dbReference>
<evidence type="ECO:0000313" key="1">
    <source>
        <dbReference type="EMBL" id="SIR16773.1"/>
    </source>
</evidence>
<protein>
    <recommendedName>
        <fullName evidence="3">Transposase</fullName>
    </recommendedName>
</protein>
<evidence type="ECO:0000313" key="2">
    <source>
        <dbReference type="Proteomes" id="UP000186096"/>
    </source>
</evidence>
<sequence length="80" mass="8805">MQQVAADLQISDQTSCNWRRQDRIDAGPEPGITSSDLAELVAARRRIGCDTEQDWLYSRAVVPDMIDELITSGPARSASV</sequence>
<organism evidence="1 2">
    <name type="scientific">Microbispora rosea</name>
    <dbReference type="NCBI Taxonomy" id="58117"/>
    <lineage>
        <taxon>Bacteria</taxon>
        <taxon>Bacillati</taxon>
        <taxon>Actinomycetota</taxon>
        <taxon>Actinomycetes</taxon>
        <taxon>Streptosporangiales</taxon>
        <taxon>Streptosporangiaceae</taxon>
        <taxon>Microbispora</taxon>
    </lineage>
</organism>
<keyword evidence="2" id="KW-1185">Reference proteome</keyword>
<dbReference type="EMBL" id="FTNI01000006">
    <property type="protein sequence ID" value="SIR16773.1"/>
    <property type="molecule type" value="Genomic_DNA"/>
</dbReference>